<feature type="transmembrane region" description="Helical" evidence="8">
    <location>
        <begin position="287"/>
        <end position="313"/>
    </location>
</feature>
<keyword evidence="5 8" id="KW-1133">Transmembrane helix</keyword>
<evidence type="ECO:0000256" key="8">
    <source>
        <dbReference type="SAM" id="Phobius"/>
    </source>
</evidence>
<dbReference type="GO" id="GO:0000329">
    <property type="term" value="C:fungal-type vacuole membrane"/>
    <property type="evidence" value="ECO:0007669"/>
    <property type="project" value="TreeGrafter"/>
</dbReference>
<feature type="region of interest" description="Disordered" evidence="7">
    <location>
        <begin position="380"/>
        <end position="412"/>
    </location>
</feature>
<dbReference type="InParanoid" id="A0A0H2RUH8"/>
<evidence type="ECO:0000256" key="6">
    <source>
        <dbReference type="ARBA" id="ARBA00023136"/>
    </source>
</evidence>
<organism evidence="9 10">
    <name type="scientific">Schizopora paradoxa</name>
    <dbReference type="NCBI Taxonomy" id="27342"/>
    <lineage>
        <taxon>Eukaryota</taxon>
        <taxon>Fungi</taxon>
        <taxon>Dikarya</taxon>
        <taxon>Basidiomycota</taxon>
        <taxon>Agaricomycotina</taxon>
        <taxon>Agaricomycetes</taxon>
        <taxon>Hymenochaetales</taxon>
        <taxon>Schizoporaceae</taxon>
        <taxon>Schizopora</taxon>
    </lineage>
</organism>
<reference evidence="9 10" key="1">
    <citation type="submission" date="2015-04" db="EMBL/GenBank/DDBJ databases">
        <title>Complete genome sequence of Schizopora paradoxa KUC8140, a cosmopolitan wood degrader in East Asia.</title>
        <authorList>
            <consortium name="DOE Joint Genome Institute"/>
            <person name="Min B."/>
            <person name="Park H."/>
            <person name="Jang Y."/>
            <person name="Kim J.-J."/>
            <person name="Kim K.H."/>
            <person name="Pangilinan J."/>
            <person name="Lipzen A."/>
            <person name="Riley R."/>
            <person name="Grigoriev I.V."/>
            <person name="Spatafora J.W."/>
            <person name="Choi I.-G."/>
        </authorList>
    </citation>
    <scope>NUCLEOTIDE SEQUENCE [LARGE SCALE GENOMIC DNA]</scope>
    <source>
        <strain evidence="9 10">KUC8140</strain>
    </source>
</reference>
<keyword evidence="10" id="KW-1185">Reference proteome</keyword>
<dbReference type="AlphaFoldDB" id="A0A0H2RUH8"/>
<accession>A0A0H2RUH8</accession>
<dbReference type="Pfam" id="PF03169">
    <property type="entry name" value="OPT"/>
    <property type="match status" value="1"/>
</dbReference>
<feature type="transmembrane region" description="Helical" evidence="8">
    <location>
        <begin position="134"/>
        <end position="152"/>
    </location>
</feature>
<feature type="transmembrane region" description="Helical" evidence="8">
    <location>
        <begin position="448"/>
        <end position="469"/>
    </location>
</feature>
<sequence>MTRFAAFGRSWRVPEFGFDAESDNQDSDAPEFTFRAVAIGLLIGCLLCFTNLYFGLQTGWISMMSLQSALLGFLISRTFSRHLTPQENVVLQTTATATGTMPLAAGFVGILPALSLLDPELDGSPPVLVNWSNAIIWSFAIAFFGVFLSPPIRKQVIIEEQLAFPSGTATAQLISVLHDVPPPGSTRSNANPRARHRGYRALDEEDANINQEVVDTPSVPVYDSVEDESVKPEEPRRQSWAALITSFSVSGFMTLLAYFFPALFSIPLFGSYLAEEWLWSFTPSLSYVGQGIIMGFPTALSMNLGMIVGWAILSPLSKYKGWAPGAVGDMTTGARGWILWTSLAIMVADSTVSLIPVVVEFVQSTLPASMMKKGKIKVPRSPAVPRFRGDSSRDISTSRSVGEEDELDPEPPERLVPRRWVLWGVGSSIILGTFLVWVVFGAEGIKPWATIIGYLLGGVLSLLGVRALGETDLNPVSGLGKISQLLFAFIQPGNVVANIIAGGVAEAGAQQAGDLMQDLKTGHLLRASPRAQFYGQLIGSAVSIVVTATAYNLYTRAYPIPGPSFPAPTAYVWLSLARLLRNGHLPEQSGNFMLGFAILFALVSFAKTRAASKQLPYARWIPSGVAFAIGFLNTPSFSIARLIGGVIEFVYHRRRSRLEGESGGTDDIKLIVIASGLVLGEGVISVVSLVLRSFGVGVVSCIGCIPGMCAGCPSSQ</sequence>
<evidence type="ECO:0000313" key="10">
    <source>
        <dbReference type="Proteomes" id="UP000053477"/>
    </source>
</evidence>
<dbReference type="STRING" id="27342.A0A0H2RUH8"/>
<keyword evidence="6 8" id="KW-0472">Membrane</keyword>
<evidence type="ECO:0000256" key="4">
    <source>
        <dbReference type="ARBA" id="ARBA00022692"/>
    </source>
</evidence>
<feature type="transmembrane region" description="Helical" evidence="8">
    <location>
        <begin position="592"/>
        <end position="612"/>
    </location>
</feature>
<dbReference type="PANTHER" id="PTHR31645:SF0">
    <property type="entry name" value="OLIGOPEPTIDE TRANSPORTER YGL114W-RELATED"/>
    <property type="match status" value="1"/>
</dbReference>
<dbReference type="NCBIfam" id="TIGR00728">
    <property type="entry name" value="OPT_sfam"/>
    <property type="match status" value="1"/>
</dbReference>
<dbReference type="EMBL" id="KQ085932">
    <property type="protein sequence ID" value="KLO15247.1"/>
    <property type="molecule type" value="Genomic_DNA"/>
</dbReference>
<dbReference type="GO" id="GO:0035673">
    <property type="term" value="F:oligopeptide transmembrane transporter activity"/>
    <property type="evidence" value="ECO:0007669"/>
    <property type="project" value="InterPro"/>
</dbReference>
<evidence type="ECO:0000256" key="1">
    <source>
        <dbReference type="ARBA" id="ARBA00004141"/>
    </source>
</evidence>
<evidence type="ECO:0000313" key="9">
    <source>
        <dbReference type="EMBL" id="KLO15247.1"/>
    </source>
</evidence>
<name>A0A0H2RUH8_9AGAM</name>
<feature type="transmembrane region" description="Helical" evidence="8">
    <location>
        <begin position="32"/>
        <end position="54"/>
    </location>
</feature>
<feature type="transmembrane region" description="Helical" evidence="8">
    <location>
        <begin position="533"/>
        <end position="554"/>
    </location>
</feature>
<feature type="transmembrane region" description="Helical" evidence="8">
    <location>
        <begin position="420"/>
        <end position="442"/>
    </location>
</feature>
<dbReference type="PANTHER" id="PTHR31645">
    <property type="entry name" value="OLIGOPEPTIDE TRANSPORTER YGL114W-RELATED"/>
    <property type="match status" value="1"/>
</dbReference>
<protein>
    <submittedName>
        <fullName evidence="9">Oligopeptide transporter</fullName>
    </submittedName>
</protein>
<feature type="transmembrane region" description="Helical" evidence="8">
    <location>
        <begin position="670"/>
        <end position="691"/>
    </location>
</feature>
<dbReference type="OrthoDB" id="627262at2759"/>
<comment type="subcellular location">
    <subcellularLocation>
        <location evidence="1">Membrane</location>
        <topology evidence="1">Multi-pass membrane protein</topology>
    </subcellularLocation>
</comment>
<evidence type="ECO:0000256" key="3">
    <source>
        <dbReference type="ARBA" id="ARBA00022448"/>
    </source>
</evidence>
<feature type="transmembrane region" description="Helical" evidence="8">
    <location>
        <begin position="60"/>
        <end position="77"/>
    </location>
</feature>
<feature type="transmembrane region" description="Helical" evidence="8">
    <location>
        <begin position="240"/>
        <end position="267"/>
    </location>
</feature>
<feature type="transmembrane region" description="Helical" evidence="8">
    <location>
        <begin position="89"/>
        <end position="114"/>
    </location>
</feature>
<evidence type="ECO:0000256" key="2">
    <source>
        <dbReference type="ARBA" id="ARBA00008807"/>
    </source>
</evidence>
<comment type="similarity">
    <text evidence="2">Belongs to the oligopeptide OPT transporter family.</text>
</comment>
<gene>
    <name evidence="9" type="ORF">SCHPADRAFT_927289</name>
</gene>
<keyword evidence="3" id="KW-0813">Transport</keyword>
<keyword evidence="4 8" id="KW-0812">Transmembrane</keyword>
<dbReference type="InterPro" id="IPR004813">
    <property type="entry name" value="OPT"/>
</dbReference>
<evidence type="ECO:0000256" key="5">
    <source>
        <dbReference type="ARBA" id="ARBA00022989"/>
    </source>
</evidence>
<dbReference type="InterPro" id="IPR045035">
    <property type="entry name" value="YSL-like"/>
</dbReference>
<evidence type="ECO:0000256" key="7">
    <source>
        <dbReference type="SAM" id="MobiDB-lite"/>
    </source>
</evidence>
<proteinExistence type="inferred from homology"/>
<feature type="transmembrane region" description="Helical" evidence="8">
    <location>
        <begin position="624"/>
        <end position="650"/>
    </location>
</feature>
<dbReference type="Proteomes" id="UP000053477">
    <property type="component" value="Unassembled WGS sequence"/>
</dbReference>